<accession>A0A9X9WSG4</accession>
<sequence>MALTDEEDNLPRRRKILQPPRFDGWDVGQLREYIEELRAEIARTEAAIASGQAQRAAAEALFRKP</sequence>
<keyword evidence="1" id="KW-0175">Coiled coil</keyword>
<dbReference type="AlphaFoldDB" id="A0A9X9WSG4"/>
<reference evidence="2" key="2">
    <citation type="journal article" date="2021" name="Syst. Appl. Microbiol.">
        <title>Roseomonas hellenica sp. nov., isolated from roots of wild-growing Alkanna tinctoria.</title>
        <authorList>
            <person name="Rat A."/>
            <person name="Naranjo H.D."/>
            <person name="Lebbe L."/>
            <person name="Cnockaert M."/>
            <person name="Krigas N."/>
            <person name="Grigoriadou K."/>
            <person name="Maloupa E."/>
            <person name="Willems A."/>
        </authorList>
    </citation>
    <scope>NUCLEOTIDE SEQUENCE</scope>
    <source>
        <strain evidence="2">LMG 31231</strain>
    </source>
</reference>
<organism evidence="2 3">
    <name type="scientific">Neoroseomonas soli</name>
    <dbReference type="NCBI Taxonomy" id="1081025"/>
    <lineage>
        <taxon>Bacteria</taxon>
        <taxon>Pseudomonadati</taxon>
        <taxon>Pseudomonadota</taxon>
        <taxon>Alphaproteobacteria</taxon>
        <taxon>Acetobacterales</taxon>
        <taxon>Acetobacteraceae</taxon>
        <taxon>Neoroseomonas</taxon>
    </lineage>
</organism>
<evidence type="ECO:0000313" key="3">
    <source>
        <dbReference type="Proteomes" id="UP001138751"/>
    </source>
</evidence>
<gene>
    <name evidence="2" type="ORF">GXW76_02805</name>
</gene>
<protein>
    <submittedName>
        <fullName evidence="2">DUF1192 domain-containing protein</fullName>
    </submittedName>
</protein>
<keyword evidence="3" id="KW-1185">Reference proteome</keyword>
<reference evidence="2" key="1">
    <citation type="submission" date="2020-01" db="EMBL/GenBank/DDBJ databases">
        <authorList>
            <person name="Rat A."/>
        </authorList>
    </citation>
    <scope>NUCLEOTIDE SEQUENCE</scope>
    <source>
        <strain evidence="2">LMG 31231</strain>
    </source>
</reference>
<comment type="caution">
    <text evidence="2">The sequence shown here is derived from an EMBL/GenBank/DDBJ whole genome shotgun (WGS) entry which is preliminary data.</text>
</comment>
<dbReference type="Proteomes" id="UP001138751">
    <property type="component" value="Unassembled WGS sequence"/>
</dbReference>
<dbReference type="RefSeq" id="WP_211860463.1">
    <property type="nucleotide sequence ID" value="NZ_JAAEDM010000004.1"/>
</dbReference>
<dbReference type="InterPro" id="IPR009579">
    <property type="entry name" value="DUF1192"/>
</dbReference>
<dbReference type="Pfam" id="PF06698">
    <property type="entry name" value="DUF1192"/>
    <property type="match status" value="1"/>
</dbReference>
<evidence type="ECO:0000256" key="1">
    <source>
        <dbReference type="SAM" id="Coils"/>
    </source>
</evidence>
<feature type="coiled-coil region" evidence="1">
    <location>
        <begin position="27"/>
        <end position="54"/>
    </location>
</feature>
<proteinExistence type="predicted"/>
<dbReference type="EMBL" id="JAAEDM010000004">
    <property type="protein sequence ID" value="MBR0670093.1"/>
    <property type="molecule type" value="Genomic_DNA"/>
</dbReference>
<name>A0A9X9WSG4_9PROT</name>
<evidence type="ECO:0000313" key="2">
    <source>
        <dbReference type="EMBL" id="MBR0670093.1"/>
    </source>
</evidence>